<dbReference type="EMBL" id="JAGKQM010000009">
    <property type="protein sequence ID" value="KAH0911965.1"/>
    <property type="molecule type" value="Genomic_DNA"/>
</dbReference>
<dbReference type="SMART" id="SM00256">
    <property type="entry name" value="FBOX"/>
    <property type="match status" value="1"/>
</dbReference>
<dbReference type="InterPro" id="IPR006652">
    <property type="entry name" value="Kelch_1"/>
</dbReference>
<name>A0ABQ8C6B1_BRANA</name>
<dbReference type="InterPro" id="IPR050354">
    <property type="entry name" value="F-box/kelch-repeat_ARATH"/>
</dbReference>
<dbReference type="PANTHER" id="PTHR24414:SF138">
    <property type="entry name" value="F-BOX DOMAIN-CONTAINING PROTEIN"/>
    <property type="match status" value="1"/>
</dbReference>
<dbReference type="InterPro" id="IPR001810">
    <property type="entry name" value="F-box_dom"/>
</dbReference>
<dbReference type="Pfam" id="PF00646">
    <property type="entry name" value="F-box"/>
    <property type="match status" value="1"/>
</dbReference>
<reference evidence="2 3" key="1">
    <citation type="submission" date="2021-05" db="EMBL/GenBank/DDBJ databases">
        <title>Genome Assembly of Synthetic Allotetraploid Brassica napus Reveals Homoeologous Exchanges between Subgenomes.</title>
        <authorList>
            <person name="Davis J.T."/>
        </authorList>
    </citation>
    <scope>NUCLEOTIDE SEQUENCE [LARGE SCALE GENOMIC DNA]</scope>
    <source>
        <strain evidence="3">cv. Da-Ae</strain>
        <tissue evidence="2">Seedling</tissue>
    </source>
</reference>
<evidence type="ECO:0000313" key="3">
    <source>
        <dbReference type="Proteomes" id="UP000824890"/>
    </source>
</evidence>
<dbReference type="CDD" id="cd22152">
    <property type="entry name" value="F-box_AtAFR-like"/>
    <property type="match status" value="1"/>
</dbReference>
<comment type="caution">
    <text evidence="2">The sequence shown here is derived from an EMBL/GenBank/DDBJ whole genome shotgun (WGS) entry which is preliminary data.</text>
</comment>
<dbReference type="PROSITE" id="PS50181">
    <property type="entry name" value="FBOX"/>
    <property type="match status" value="1"/>
</dbReference>
<sequence>QLTMIMTFEEVEPKKEKICQPLSSFSSLPDEITENILARVSRWNYPPLSLVSKSFRSLLSSLEIYKTRSQIGTEETCVYVCLQLHNQPHPSWFSVWAKPNNQTLTKQRGKIRFKKDPTGNSVVPTRIHSPRITSRSTVTVDPEIYLIGGPREEPSSSVWILDCRSHTWRNGPNMTVARPGGSMRCKIDENSARWFEVFDTKTQSWTVLPGPDEKFFVVMNEREYTYEPKYSTWKFLREQSNYISYCVVASCWIKNVIYGCTWYGAFLWCDSEDHEGREWREIKGLRRLRDDCRMGLRSASEFAVDDYGGKLMVMWGYSDIKRKNMIWYAKISLERSSNGREIWGKIECVDELTFPCESYESFCCLNEKFFVVMNEREYTYEPKYSTWKFLREQSNYISYCVVASCWIKNVIYGCTWYGAFLWCDSEDHEGREWREIKGLRRLRDDCRMGLRSASEFAVDDYGGKLMVMWGYSDIKRKNMIWYAKISLERSSNGREIWGKIECVDELTFPCESYESFCCLSAYA</sequence>
<dbReference type="PANTHER" id="PTHR24414">
    <property type="entry name" value="F-BOX/KELCH-REPEAT PROTEIN SKIP4"/>
    <property type="match status" value="1"/>
</dbReference>
<accession>A0ABQ8C6B1</accession>
<dbReference type="InterPro" id="IPR015915">
    <property type="entry name" value="Kelch-typ_b-propeller"/>
</dbReference>
<evidence type="ECO:0000313" key="2">
    <source>
        <dbReference type="EMBL" id="KAH0911965.1"/>
    </source>
</evidence>
<evidence type="ECO:0000259" key="1">
    <source>
        <dbReference type="PROSITE" id="PS50181"/>
    </source>
</evidence>
<dbReference type="SUPFAM" id="SSF117281">
    <property type="entry name" value="Kelch motif"/>
    <property type="match status" value="2"/>
</dbReference>
<organism evidence="2 3">
    <name type="scientific">Brassica napus</name>
    <name type="common">Rape</name>
    <dbReference type="NCBI Taxonomy" id="3708"/>
    <lineage>
        <taxon>Eukaryota</taxon>
        <taxon>Viridiplantae</taxon>
        <taxon>Streptophyta</taxon>
        <taxon>Embryophyta</taxon>
        <taxon>Tracheophyta</taxon>
        <taxon>Spermatophyta</taxon>
        <taxon>Magnoliopsida</taxon>
        <taxon>eudicotyledons</taxon>
        <taxon>Gunneridae</taxon>
        <taxon>Pentapetalae</taxon>
        <taxon>rosids</taxon>
        <taxon>malvids</taxon>
        <taxon>Brassicales</taxon>
        <taxon>Brassicaceae</taxon>
        <taxon>Brassiceae</taxon>
        <taxon>Brassica</taxon>
    </lineage>
</organism>
<dbReference type="Gene3D" id="2.120.10.80">
    <property type="entry name" value="Kelch-type beta propeller"/>
    <property type="match status" value="1"/>
</dbReference>
<proteinExistence type="predicted"/>
<dbReference type="InterPro" id="IPR057499">
    <property type="entry name" value="Kelch_FKB95"/>
</dbReference>
<dbReference type="SUPFAM" id="SSF81383">
    <property type="entry name" value="F-box domain"/>
    <property type="match status" value="1"/>
</dbReference>
<dbReference type="Proteomes" id="UP000824890">
    <property type="component" value="Unassembled WGS sequence"/>
</dbReference>
<feature type="domain" description="F-box" evidence="1">
    <location>
        <begin position="22"/>
        <end position="68"/>
    </location>
</feature>
<feature type="non-terminal residue" evidence="2">
    <location>
        <position position="1"/>
    </location>
</feature>
<protein>
    <recommendedName>
        <fullName evidence="1">F-box domain-containing protein</fullName>
    </recommendedName>
</protein>
<dbReference type="InterPro" id="IPR036047">
    <property type="entry name" value="F-box-like_dom_sf"/>
</dbReference>
<keyword evidence="3" id="KW-1185">Reference proteome</keyword>
<dbReference type="Pfam" id="PF25210">
    <property type="entry name" value="Kelch_FKB95"/>
    <property type="match status" value="2"/>
</dbReference>
<dbReference type="SMART" id="SM00612">
    <property type="entry name" value="Kelch"/>
    <property type="match status" value="1"/>
</dbReference>
<gene>
    <name evidence="2" type="ORF">HID58_035286</name>
</gene>